<dbReference type="Gene3D" id="2.30.180.10">
    <property type="entry name" value="FAS1 domain"/>
    <property type="match status" value="3"/>
</dbReference>
<dbReference type="SUPFAM" id="SSF82153">
    <property type="entry name" value="FAS1 domain"/>
    <property type="match status" value="3"/>
</dbReference>
<keyword evidence="7" id="KW-1133">Transmembrane helix</keyword>
<feature type="domain" description="FAS1" evidence="9">
    <location>
        <begin position="162"/>
        <end position="284"/>
    </location>
</feature>
<keyword evidence="3 5" id="KW-1015">Disulfide bond</keyword>
<dbReference type="InterPro" id="IPR000742">
    <property type="entry name" value="EGF"/>
</dbReference>
<dbReference type="Pfam" id="PF02469">
    <property type="entry name" value="Fasciclin"/>
    <property type="match status" value="3"/>
</dbReference>
<dbReference type="PANTHER" id="PTHR24038">
    <property type="entry name" value="STABILIN"/>
    <property type="match status" value="1"/>
</dbReference>
<evidence type="ECO:0000256" key="1">
    <source>
        <dbReference type="ARBA" id="ARBA00004370"/>
    </source>
</evidence>
<keyword evidence="5" id="KW-0245">EGF-like domain</keyword>
<evidence type="ECO:0008006" key="12">
    <source>
        <dbReference type="Google" id="ProtNLM"/>
    </source>
</evidence>
<dbReference type="EMBL" id="JAWDGP010005712">
    <property type="protein sequence ID" value="KAK3753432.1"/>
    <property type="molecule type" value="Genomic_DNA"/>
</dbReference>
<keyword evidence="11" id="KW-1185">Reference proteome</keyword>
<dbReference type="PROSITE" id="PS00022">
    <property type="entry name" value="EGF_1"/>
    <property type="match status" value="1"/>
</dbReference>
<dbReference type="InterPro" id="IPR000782">
    <property type="entry name" value="FAS1_domain"/>
</dbReference>
<evidence type="ECO:0000256" key="6">
    <source>
        <dbReference type="SAM" id="MobiDB-lite"/>
    </source>
</evidence>
<keyword evidence="2 7" id="KW-0472">Membrane</keyword>
<evidence type="ECO:0000259" key="9">
    <source>
        <dbReference type="PROSITE" id="PS50213"/>
    </source>
</evidence>
<feature type="disulfide bond" evidence="5">
    <location>
        <begin position="397"/>
        <end position="406"/>
    </location>
</feature>
<gene>
    <name evidence="10" type="ORF">RRG08_056324</name>
</gene>
<keyword evidence="4" id="KW-0325">Glycoprotein</keyword>
<comment type="subcellular location">
    <subcellularLocation>
        <location evidence="1">Membrane</location>
    </subcellularLocation>
</comment>
<accession>A0AAE0YPD9</accession>
<dbReference type="PROSITE" id="PS50213">
    <property type="entry name" value="FAS1"/>
    <property type="match status" value="3"/>
</dbReference>
<name>A0AAE0YPD9_9GAST</name>
<dbReference type="SMART" id="SM00554">
    <property type="entry name" value="FAS1"/>
    <property type="match status" value="3"/>
</dbReference>
<comment type="caution">
    <text evidence="10">The sequence shown here is derived from an EMBL/GenBank/DDBJ whole genome shotgun (WGS) entry which is preliminary data.</text>
</comment>
<evidence type="ECO:0000256" key="7">
    <source>
        <dbReference type="SAM" id="Phobius"/>
    </source>
</evidence>
<evidence type="ECO:0000313" key="11">
    <source>
        <dbReference type="Proteomes" id="UP001283361"/>
    </source>
</evidence>
<dbReference type="InterPro" id="IPR036378">
    <property type="entry name" value="FAS1_dom_sf"/>
</dbReference>
<evidence type="ECO:0000256" key="2">
    <source>
        <dbReference type="ARBA" id="ARBA00023136"/>
    </source>
</evidence>
<reference evidence="10" key="1">
    <citation type="journal article" date="2023" name="G3 (Bethesda)">
        <title>A reference genome for the long-term kleptoplast-retaining sea slug Elysia crispata morphotype clarki.</title>
        <authorList>
            <person name="Eastman K.E."/>
            <person name="Pendleton A.L."/>
            <person name="Shaikh M.A."/>
            <person name="Suttiyut T."/>
            <person name="Ogas R."/>
            <person name="Tomko P."/>
            <person name="Gavelis G."/>
            <person name="Widhalm J.R."/>
            <person name="Wisecaver J.H."/>
        </authorList>
    </citation>
    <scope>NUCLEOTIDE SEQUENCE</scope>
    <source>
        <strain evidence="10">ECLA1</strain>
    </source>
</reference>
<keyword evidence="7" id="KW-0812">Transmembrane</keyword>
<evidence type="ECO:0000256" key="4">
    <source>
        <dbReference type="ARBA" id="ARBA00023180"/>
    </source>
</evidence>
<organism evidence="10 11">
    <name type="scientific">Elysia crispata</name>
    <name type="common">lettuce slug</name>
    <dbReference type="NCBI Taxonomy" id="231223"/>
    <lineage>
        <taxon>Eukaryota</taxon>
        <taxon>Metazoa</taxon>
        <taxon>Spiralia</taxon>
        <taxon>Lophotrochozoa</taxon>
        <taxon>Mollusca</taxon>
        <taxon>Gastropoda</taxon>
        <taxon>Heterobranchia</taxon>
        <taxon>Euthyneura</taxon>
        <taxon>Panpulmonata</taxon>
        <taxon>Sacoglossa</taxon>
        <taxon>Placobranchoidea</taxon>
        <taxon>Plakobranchidae</taxon>
        <taxon>Elysia</taxon>
    </lineage>
</organism>
<evidence type="ECO:0000313" key="10">
    <source>
        <dbReference type="EMBL" id="KAK3753432.1"/>
    </source>
</evidence>
<feature type="domain" description="EGF-like" evidence="8">
    <location>
        <begin position="369"/>
        <end position="407"/>
    </location>
</feature>
<feature type="domain" description="FAS1" evidence="9">
    <location>
        <begin position="1"/>
        <end position="153"/>
    </location>
</feature>
<feature type="domain" description="EGF-like" evidence="8">
    <location>
        <begin position="422"/>
        <end position="463"/>
    </location>
</feature>
<evidence type="ECO:0000256" key="3">
    <source>
        <dbReference type="ARBA" id="ARBA00023157"/>
    </source>
</evidence>
<dbReference type="PROSITE" id="PS01186">
    <property type="entry name" value="EGF_2"/>
    <property type="match status" value="2"/>
</dbReference>
<dbReference type="Proteomes" id="UP001283361">
    <property type="component" value="Unassembled WGS sequence"/>
</dbReference>
<proteinExistence type="predicted"/>
<feature type="region of interest" description="Disordered" evidence="6">
    <location>
        <begin position="733"/>
        <end position="756"/>
    </location>
</feature>
<dbReference type="AlphaFoldDB" id="A0AAE0YPD9"/>
<comment type="caution">
    <text evidence="5">Lacks conserved residue(s) required for the propagation of feature annotation.</text>
</comment>
<dbReference type="GO" id="GO:0016020">
    <property type="term" value="C:membrane"/>
    <property type="evidence" value="ECO:0007669"/>
    <property type="project" value="UniProtKB-SubCell"/>
</dbReference>
<protein>
    <recommendedName>
        <fullName evidence="12">Stabilin-2-like</fullName>
    </recommendedName>
</protein>
<dbReference type="PROSITE" id="PS50026">
    <property type="entry name" value="EGF_3"/>
    <property type="match status" value="2"/>
</dbReference>
<dbReference type="PANTHER" id="PTHR24038:SF11">
    <property type="entry name" value="INTEGRIN BETA-LIKE PROTEIN E"/>
    <property type="match status" value="1"/>
</dbReference>
<evidence type="ECO:0000259" key="8">
    <source>
        <dbReference type="PROSITE" id="PS50026"/>
    </source>
</evidence>
<dbReference type="SMART" id="SM00181">
    <property type="entry name" value="EGF"/>
    <property type="match status" value="3"/>
</dbReference>
<feature type="domain" description="FAS1" evidence="9">
    <location>
        <begin position="516"/>
        <end position="654"/>
    </location>
</feature>
<feature type="transmembrane region" description="Helical" evidence="7">
    <location>
        <begin position="675"/>
        <end position="698"/>
    </location>
</feature>
<evidence type="ECO:0000256" key="5">
    <source>
        <dbReference type="PROSITE-ProRule" id="PRU00076"/>
    </source>
</evidence>
<dbReference type="Gene3D" id="2.10.25.10">
    <property type="entry name" value="Laminin"/>
    <property type="match status" value="1"/>
</dbReference>
<sequence>MNACRPSVSWPVSFCCSLYIISVRGVISTIELDDLLLAQESEDFTFFAPSDAAMDEFLSSLKARQSAGGWHSMYFLLEFLNFHSIDSAYSLEALKSYSGILQSYPTLYDGFSLYTVNINSSLKIVVNHSKFANFVVNDILTTNGLIHIIDKVLEPFLPDANKPSVEDSLRENPEYSKFYNLLQSTGVLPELSEMDEFTLFVPTNDAFGPIHQRLSANALRYYIVPSLVFTPSVYNRQRLETLLGPRHQLEINLFDNLVLVNKQQVTMPDVLVDGGVLHQLDKLLHPVLNWCNATDIVVDEGPCVDCSLNVTDLPCPYDMSPFVPARIRHFHCRYPSPLGGPDMVGCQQICGLVPTKPTCCAGYFGQHCEECPGGAEFPCSRRGTCFDGSTGNGTCMCDSGFSGLDCSQCENPSMALPNCNTTHPTCKTGESGCHEHAACKVNPLGPAHCTCKTGYHGNGQWCRENVNGCLTEQYGGCDRSMRASCHYQPPDVTELQDNKPVCQCQAGYEGNGTLCSQDMLDLVSRLPALTYFRSKMDQVDVTNITKLMQSLTQNITLFAPLSENYAALKLSDLIVQGQNLWLPENLTSTEAVGQAEEGIAPSQLLQINEVTALGGQEINITAGESGQLYANNVPIVERNIVTQNGLLHLTESPISSFSAVQVSPSHSRGKSNSTVVAVCVVVIIVAIIIVVVVAVLLVKSRKKGGFKLFNRSRSTEGSDTSVSFARLNAHDEDDASLKGSDAPKYDNPIFDDPDIM</sequence>